<evidence type="ECO:0000313" key="3">
    <source>
        <dbReference type="Proteomes" id="UP001315686"/>
    </source>
</evidence>
<protein>
    <submittedName>
        <fullName evidence="2">Uncharacterized protein</fullName>
    </submittedName>
</protein>
<evidence type="ECO:0000256" key="1">
    <source>
        <dbReference type="SAM" id="Phobius"/>
    </source>
</evidence>
<accession>A0AAP2CXD9</accession>
<sequence length="73" mass="7681">MLASLFDTAGAVLRPILLVLVILFGIGLVSDTSGATGFGCQNATDAPKVNQMLCKVNPARIWNKPVVDLLPSK</sequence>
<keyword evidence="3" id="KW-1185">Reference proteome</keyword>
<feature type="transmembrane region" description="Helical" evidence="1">
    <location>
        <begin position="12"/>
        <end position="29"/>
    </location>
</feature>
<gene>
    <name evidence="2" type="ORF">IV417_17910</name>
</gene>
<keyword evidence="1" id="KW-0812">Transmembrane</keyword>
<dbReference type="RefSeq" id="WP_327795503.1">
    <property type="nucleotide sequence ID" value="NZ_JADQAZ010000004.1"/>
</dbReference>
<dbReference type="AlphaFoldDB" id="A0AAP2CXD9"/>
<keyword evidence="1" id="KW-1133">Transmembrane helix</keyword>
<proteinExistence type="predicted"/>
<evidence type="ECO:0000313" key="2">
    <source>
        <dbReference type="EMBL" id="MBT0959268.1"/>
    </source>
</evidence>
<name>A0AAP2CXD9_9RHOB</name>
<comment type="caution">
    <text evidence="2">The sequence shown here is derived from an EMBL/GenBank/DDBJ whole genome shotgun (WGS) entry which is preliminary data.</text>
</comment>
<dbReference type="EMBL" id="JADQAZ010000004">
    <property type="protein sequence ID" value="MBT0959268.1"/>
    <property type="molecule type" value="Genomic_DNA"/>
</dbReference>
<dbReference type="Proteomes" id="UP001315686">
    <property type="component" value="Unassembled WGS sequence"/>
</dbReference>
<reference evidence="2 3" key="1">
    <citation type="journal article" date="2021" name="Arch. Microbiol.">
        <title>Harenicola maris gen. nov., sp. nov. isolated from the Sea of Japan shallow sediments.</title>
        <authorList>
            <person name="Romanenko L.A."/>
            <person name="Kurilenko V.V."/>
            <person name="Chernysheva N.Y."/>
            <person name="Tekutyeva L.A."/>
            <person name="Velansky P.V."/>
            <person name="Svetashev V.I."/>
            <person name="Isaeva M.P."/>
        </authorList>
    </citation>
    <scope>NUCLEOTIDE SEQUENCE [LARGE SCALE GENOMIC DNA]</scope>
    <source>
        <strain evidence="2 3">KMM 3653</strain>
    </source>
</reference>
<organism evidence="2 3">
    <name type="scientific">Harenicola maris</name>
    <dbReference type="NCBI Taxonomy" id="2841044"/>
    <lineage>
        <taxon>Bacteria</taxon>
        <taxon>Pseudomonadati</taxon>
        <taxon>Pseudomonadota</taxon>
        <taxon>Alphaproteobacteria</taxon>
        <taxon>Rhodobacterales</taxon>
        <taxon>Paracoccaceae</taxon>
        <taxon>Harenicola</taxon>
    </lineage>
</organism>
<keyword evidence="1" id="KW-0472">Membrane</keyword>